<dbReference type="AlphaFoldDB" id="A0A812SFZ3"/>
<evidence type="ECO:0000313" key="2">
    <source>
        <dbReference type="Proteomes" id="UP000604046"/>
    </source>
</evidence>
<protein>
    <submittedName>
        <fullName evidence="1">Uncharacterized protein</fullName>
    </submittedName>
</protein>
<reference evidence="1" key="1">
    <citation type="submission" date="2021-02" db="EMBL/GenBank/DDBJ databases">
        <authorList>
            <person name="Dougan E. K."/>
            <person name="Rhodes N."/>
            <person name="Thang M."/>
            <person name="Chan C."/>
        </authorList>
    </citation>
    <scope>NUCLEOTIDE SEQUENCE</scope>
</reference>
<keyword evidence="2" id="KW-1185">Reference proteome</keyword>
<evidence type="ECO:0000313" key="1">
    <source>
        <dbReference type="EMBL" id="CAE7476499.1"/>
    </source>
</evidence>
<proteinExistence type="predicted"/>
<comment type="caution">
    <text evidence="1">The sequence shown here is derived from an EMBL/GenBank/DDBJ whole genome shotgun (WGS) entry which is preliminary data.</text>
</comment>
<sequence>MAVCSAVEVARGEEEVEAAEMAEADWLRRRGAENRAAKASRGLVGQINTNECKSLPPATTNSSRFARLQMKVSSAGTFDEVEETSLIQADAKEREASTPGAAWNALLDGRPLL</sequence>
<dbReference type="EMBL" id="CAJNDS010002442">
    <property type="protein sequence ID" value="CAE7476499.1"/>
    <property type="molecule type" value="Genomic_DNA"/>
</dbReference>
<accession>A0A812SFZ3</accession>
<organism evidence="1 2">
    <name type="scientific">Symbiodinium natans</name>
    <dbReference type="NCBI Taxonomy" id="878477"/>
    <lineage>
        <taxon>Eukaryota</taxon>
        <taxon>Sar</taxon>
        <taxon>Alveolata</taxon>
        <taxon>Dinophyceae</taxon>
        <taxon>Suessiales</taxon>
        <taxon>Symbiodiniaceae</taxon>
        <taxon>Symbiodinium</taxon>
    </lineage>
</organism>
<dbReference type="Proteomes" id="UP000604046">
    <property type="component" value="Unassembled WGS sequence"/>
</dbReference>
<gene>
    <name evidence="1" type="ORF">SNAT2548_LOCUS26765</name>
</gene>
<name>A0A812SFZ3_9DINO</name>